<dbReference type="PANTHER" id="PTHR23150">
    <property type="entry name" value="SULFATASE MODIFYING FACTOR 1, 2"/>
    <property type="match status" value="1"/>
</dbReference>
<evidence type="ECO:0000256" key="2">
    <source>
        <dbReference type="SAM" id="SignalP"/>
    </source>
</evidence>
<feature type="chain" id="PRO_5011770845" evidence="2">
    <location>
        <begin position="22"/>
        <end position="286"/>
    </location>
</feature>
<dbReference type="AlphaFoldDB" id="A0A1H2WMS5"/>
<dbReference type="EMBL" id="FNNZ01000009">
    <property type="protein sequence ID" value="SDW81950.1"/>
    <property type="molecule type" value="Genomic_DNA"/>
</dbReference>
<dbReference type="Proteomes" id="UP000198816">
    <property type="component" value="Unassembled WGS sequence"/>
</dbReference>
<dbReference type="PANTHER" id="PTHR23150:SF35">
    <property type="entry name" value="BLL6746 PROTEIN"/>
    <property type="match status" value="1"/>
</dbReference>
<sequence>MKRMPLSTALLLTSFCSSVHSSVEPPGDIDRHSPARPPEPLRDSLAGGGLAPELMALPSGRFVRGDLQGNSTDVDEKPPTDVILSRPFAIGVYEVTFDEFDAFCDATGRVKPDDSGWGRGRRPVVNVTWNDAVAYTRWLSEQTGRVYRLPTDAEWEYAARAGTDTRFWWGDDLGVDLANCAGCGSAWDGYETAPVGSFQPNPFGLYDTAGNVFEWVADCFAETFAKAPADGSAHENPAGCGQRVYRGGSWSFPPREVRSANRWRDFPTGSSDDMGFRVVRELDPER</sequence>
<dbReference type="OrthoDB" id="9768004at2"/>
<feature type="signal peptide" evidence="2">
    <location>
        <begin position="1"/>
        <end position="21"/>
    </location>
</feature>
<proteinExistence type="predicted"/>
<evidence type="ECO:0000256" key="1">
    <source>
        <dbReference type="SAM" id="MobiDB-lite"/>
    </source>
</evidence>
<dbReference type="RefSeq" id="WP_093031494.1">
    <property type="nucleotide sequence ID" value="NZ_FNNZ01000009.1"/>
</dbReference>
<dbReference type="InterPro" id="IPR016187">
    <property type="entry name" value="CTDL_fold"/>
</dbReference>
<protein>
    <submittedName>
        <fullName evidence="4">Formylglycine-generating enzyme, required for sulfatase activity, contains SUMF1/FGE domain</fullName>
    </submittedName>
</protein>
<dbReference type="Pfam" id="PF03781">
    <property type="entry name" value="FGE-sulfatase"/>
    <property type="match status" value="1"/>
</dbReference>
<name>A0A1H2WMS5_THIRO</name>
<dbReference type="InterPro" id="IPR005532">
    <property type="entry name" value="SUMF_dom"/>
</dbReference>
<dbReference type="InterPro" id="IPR042095">
    <property type="entry name" value="SUMF_sf"/>
</dbReference>
<feature type="domain" description="Sulfatase-modifying factor enzyme-like" evidence="3">
    <location>
        <begin position="51"/>
        <end position="280"/>
    </location>
</feature>
<dbReference type="InterPro" id="IPR051043">
    <property type="entry name" value="Sulfatase_Mod_Factor_Kinase"/>
</dbReference>
<dbReference type="STRING" id="1058.SAMN05421783_10938"/>
<dbReference type="Gene3D" id="3.90.1580.10">
    <property type="entry name" value="paralog of FGE (formylglycine-generating enzyme)"/>
    <property type="match status" value="1"/>
</dbReference>
<feature type="region of interest" description="Disordered" evidence="1">
    <location>
        <begin position="22"/>
        <end position="49"/>
    </location>
</feature>
<keyword evidence="2" id="KW-0732">Signal</keyword>
<gene>
    <name evidence="4" type="ORF">SAMN05421783_10938</name>
</gene>
<evidence type="ECO:0000259" key="3">
    <source>
        <dbReference type="Pfam" id="PF03781"/>
    </source>
</evidence>
<accession>A0A1H2WMS5</accession>
<evidence type="ECO:0000313" key="4">
    <source>
        <dbReference type="EMBL" id="SDW81950.1"/>
    </source>
</evidence>
<keyword evidence="5" id="KW-1185">Reference proteome</keyword>
<evidence type="ECO:0000313" key="5">
    <source>
        <dbReference type="Proteomes" id="UP000198816"/>
    </source>
</evidence>
<dbReference type="SUPFAM" id="SSF56436">
    <property type="entry name" value="C-type lectin-like"/>
    <property type="match status" value="1"/>
</dbReference>
<dbReference type="GO" id="GO:0120147">
    <property type="term" value="F:formylglycine-generating oxidase activity"/>
    <property type="evidence" value="ECO:0007669"/>
    <property type="project" value="TreeGrafter"/>
</dbReference>
<organism evidence="4 5">
    <name type="scientific">Thiocapsa roseopersicina</name>
    <dbReference type="NCBI Taxonomy" id="1058"/>
    <lineage>
        <taxon>Bacteria</taxon>
        <taxon>Pseudomonadati</taxon>
        <taxon>Pseudomonadota</taxon>
        <taxon>Gammaproteobacteria</taxon>
        <taxon>Chromatiales</taxon>
        <taxon>Chromatiaceae</taxon>
        <taxon>Thiocapsa</taxon>
    </lineage>
</organism>
<reference evidence="5" key="1">
    <citation type="submission" date="2016-10" db="EMBL/GenBank/DDBJ databases">
        <authorList>
            <person name="Varghese N."/>
            <person name="Submissions S."/>
        </authorList>
    </citation>
    <scope>NUCLEOTIDE SEQUENCE [LARGE SCALE GENOMIC DNA]</scope>
    <source>
        <strain evidence="5">DSM 217</strain>
    </source>
</reference>